<name>A0A2T2P6B2_CORCC</name>
<evidence type="ECO:0000313" key="2">
    <source>
        <dbReference type="Proteomes" id="UP000240883"/>
    </source>
</evidence>
<protein>
    <submittedName>
        <fullName evidence="1">Uncharacterized protein</fullName>
    </submittedName>
</protein>
<sequence>MCACACGRACGCAGGRMQPAEMVALDKRLSPGLLGGHRLAMVKPVRPFSDSLAGRIQGGRAGGHAHETGLWGIHDAEALSQLCARAEGWRTSEHTAISMAIVMAVVMVASKSAVIRRRASNHRATAPRALRHQHHGMPWHDGITASPTLALPGQWDWRAAALRHAGVGLTWLVAVGGWAALPVSARRSDTAGAP</sequence>
<dbReference type="EMBL" id="KZ678129">
    <property type="protein sequence ID" value="PSN73221.1"/>
    <property type="molecule type" value="Genomic_DNA"/>
</dbReference>
<gene>
    <name evidence="1" type="ORF">BS50DRAFT_653664</name>
</gene>
<organism evidence="1 2">
    <name type="scientific">Corynespora cassiicola Philippines</name>
    <dbReference type="NCBI Taxonomy" id="1448308"/>
    <lineage>
        <taxon>Eukaryota</taxon>
        <taxon>Fungi</taxon>
        <taxon>Dikarya</taxon>
        <taxon>Ascomycota</taxon>
        <taxon>Pezizomycotina</taxon>
        <taxon>Dothideomycetes</taxon>
        <taxon>Pleosporomycetidae</taxon>
        <taxon>Pleosporales</taxon>
        <taxon>Corynesporascaceae</taxon>
        <taxon>Corynespora</taxon>
    </lineage>
</organism>
<accession>A0A2T2P6B2</accession>
<feature type="non-terminal residue" evidence="1">
    <location>
        <position position="194"/>
    </location>
</feature>
<evidence type="ECO:0000313" key="1">
    <source>
        <dbReference type="EMBL" id="PSN73221.1"/>
    </source>
</evidence>
<dbReference type="AlphaFoldDB" id="A0A2T2P6B2"/>
<keyword evidence="2" id="KW-1185">Reference proteome</keyword>
<reference evidence="1 2" key="1">
    <citation type="journal article" date="2018" name="Front. Microbiol.">
        <title>Genome-Wide Analysis of Corynespora cassiicola Leaf Fall Disease Putative Effectors.</title>
        <authorList>
            <person name="Lopez D."/>
            <person name="Ribeiro S."/>
            <person name="Label P."/>
            <person name="Fumanal B."/>
            <person name="Venisse J.S."/>
            <person name="Kohler A."/>
            <person name="de Oliveira R.R."/>
            <person name="Labutti K."/>
            <person name="Lipzen A."/>
            <person name="Lail K."/>
            <person name="Bauer D."/>
            <person name="Ohm R.A."/>
            <person name="Barry K.W."/>
            <person name="Spatafora J."/>
            <person name="Grigoriev I.V."/>
            <person name="Martin F.M."/>
            <person name="Pujade-Renaud V."/>
        </authorList>
    </citation>
    <scope>NUCLEOTIDE SEQUENCE [LARGE SCALE GENOMIC DNA]</scope>
    <source>
        <strain evidence="1 2">Philippines</strain>
    </source>
</reference>
<dbReference type="Proteomes" id="UP000240883">
    <property type="component" value="Unassembled WGS sequence"/>
</dbReference>
<proteinExistence type="predicted"/>